<evidence type="ECO:0000256" key="1">
    <source>
        <dbReference type="SAM" id="Phobius"/>
    </source>
</evidence>
<organismHost>
    <name type="scientific">Oryza sativa</name>
    <name type="common">Rice</name>
    <dbReference type="NCBI Taxonomy" id="4530"/>
</organismHost>
<dbReference type="InterPro" id="IPR009547">
    <property type="entry name" value="Tenui_PVC2"/>
</dbReference>
<feature type="transmembrane region" description="Helical" evidence="1">
    <location>
        <begin position="361"/>
        <end position="379"/>
    </location>
</feature>
<reference evidence="3" key="1">
    <citation type="journal article" date="1993" name="J. Gen. Virol.">
        <title>Complete nucleotide sequence and coding strategy of rice hoja blanca virus RNA4.</title>
        <authorList>
            <person name="Ramirez B.C."/>
            <person name="Lozano I."/>
            <person name="Constantino L.M."/>
            <person name="Haenni A.L."/>
            <person name="Calvert L.A."/>
        </authorList>
    </citation>
    <scope>NUCLEOTIDE SEQUENCE [LARGE SCALE GENOMIC DNA]</scope>
    <source>
        <strain evidence="3">Costa Rica</strain>
    </source>
</reference>
<keyword evidence="1" id="KW-0472">Membrane</keyword>
<reference evidence="2 3" key="4">
    <citation type="journal article" date="1996" name="Virus Genes">
        <title>Sequence of rice hoja blanca tenuivirus RNA-2.</title>
        <authorList>
            <person name="De Miranda J.R."/>
            <person name="Munoz M."/>
            <person name="Wu R."/>
            <person name="Hull R."/>
            <person name="Espinoza A.M."/>
        </authorList>
    </citation>
    <scope>NUCLEOTIDE SEQUENCE [LARGE SCALE GENOMIC DNA]</scope>
    <source>
        <strain evidence="2 3">Costa Rica</strain>
    </source>
</reference>
<accession>Q86126</accession>
<dbReference type="PIRSF" id="PIRSF011360">
    <property type="entry name" value="Tenui_PVC2"/>
    <property type="match status" value="1"/>
</dbReference>
<organism evidence="2 3">
    <name type="scientific">Rice hoja blanca virus (strain cr)</name>
    <name type="common">RHBV</name>
    <name type="synonym">Rice hoja blanca virus (strain Costa Rica)</name>
    <dbReference type="NCBI Taxonomy" id="480611"/>
    <lineage>
        <taxon>Viruses</taxon>
        <taxon>Riboviria</taxon>
        <taxon>Orthornavirae</taxon>
        <taxon>Negarnaviricota</taxon>
        <taxon>Polyploviricotina</taxon>
        <taxon>Bunyaviricetes</taxon>
        <taxon>Hareavirales</taxon>
        <taxon>Phenuiviridae</taxon>
        <taxon>Tenuivirus</taxon>
        <taxon>Tenuivirus oryzalbae</taxon>
    </lineage>
</organism>
<sequence length="834" mass="93990">MYICILILPILVLITPSNSRSITKEDWMMSKDADPGKAIIQISCAYRNKPCKQPTLLNGYYIEDGSVCYNHGPINLHETCFSGSYDNKIPVHEIFASCGGTRYVDCKDEIVSKTTLVGFSQTQHTSKVLPINRENGLLVSYPYSEDKAFRGFVYVENITYCTENSTRNVLANDATSLEHPVVCEDGKLFASSAECDIRVSETQLHVPSCSNVKLPVYDDQIEVCQNNFCKNVTCTVSSACVAYNRMDFLSRVKNYECSKTYKYYGYVLTLILIVFICMCGIIVVNILICLKPVFWVIKTVMYALAGLCHKKPKLRMMEIDMAEVRVVDDTGDGLLLPEESHAPNSNVPDIVRQKARRLSNGLIYVPYIFMLIAISLDSANCLCNDLLTSLSDVEVCTGKDCTYSSKLQLTLYNTPQDFCFKSSSDVYKLRISKITINCLSRPLYYTNSYKKSIGKEEWKCTESIRCSTDMSSTIWDKDDSLHYDYCISDFHVFSYCPFYHYNWKRILYTPTSRLACSVKKCTVVQFEINGHLSKNGLVIHEFTGFQAVHEAGILNIGILNYNMQKLPAEYVECDGKAYERKSNDLGSFDKELMGSIQCPTMRDAELLTSKCQTKIEALEDSKIISYEDNDGINKLADTLTEPLRGVVVSEKGISLDSMDILPMSISITSNVKISSILTSRISMNNTNCEIKGVERKLKKTVIKVMTPTRLVLSDVLICKDIASCSLTFNKDDRAECYTTSYKVDGTGEVIQCKFLYSGDSVMCKYDVSPIDIVVVAPKIDLSSFDNVKTTSQTWSTFIMDMIRENPKLTIIASILPIGFFLKTMKKTYLELMDD</sequence>
<feature type="transmembrane region" description="Helical" evidence="1">
    <location>
        <begin position="263"/>
        <end position="288"/>
    </location>
</feature>
<name>Q86126_RHBVC</name>
<reference evidence="3" key="5">
    <citation type="journal article" date="2001" name="Virus Genes">
        <title>Phylogenetic placement of a novel tenuivirus from the grass Urochloa plantaginea.</title>
        <authorList>
            <person name="de Miranda J.R."/>
            <person name="Munoz M."/>
            <person name="Wu R."/>
            <person name="Espinoza A.M."/>
        </authorList>
    </citation>
    <scope>NUCLEOTIDE SEQUENCE [LARGE SCALE GENOMIC DNA]</scope>
    <source>
        <strain evidence="3">Costa Rica</strain>
    </source>
</reference>
<proteinExistence type="predicted"/>
<keyword evidence="1" id="KW-1133">Transmembrane helix</keyword>
<keyword evidence="1" id="KW-0812">Transmembrane</keyword>
<organismHost>
    <name type="scientific">Oryza sp.</name>
    <dbReference type="NCBI Taxonomy" id="52841"/>
</organismHost>
<dbReference type="Pfam" id="PF06656">
    <property type="entry name" value="Tenui_PVC2"/>
    <property type="match status" value="1"/>
</dbReference>
<reference evidence="3" key="2">
    <citation type="journal article" date="1994" name="J. Gen. Virol.">
        <title>Sequence analysis of rice hoja blanca virus RNA 3.</title>
        <authorList>
            <person name="de Miranda J."/>
            <person name="Hernandez M."/>
            <person name="Hull R."/>
            <person name="Espinoza A.M."/>
        </authorList>
    </citation>
    <scope>NUCLEOTIDE SEQUENCE [LARGE SCALE GENOMIC DNA]</scope>
    <source>
        <strain evidence="3">Costa Rica</strain>
    </source>
</reference>
<dbReference type="Proteomes" id="UP000887620">
    <property type="component" value="Genome"/>
</dbReference>
<gene>
    <name evidence="2" type="primary">pc2</name>
</gene>
<reference evidence="2 3" key="3">
    <citation type="journal article" date="1995" name="Virus Genes">
        <title>Sequence of the PV2 gene of rice hoja blanca tenuivirus RNA-2.</title>
        <authorList>
            <person name="De Miranda J.R."/>
            <person name="Hull R."/>
            <person name="Espinoza A.M."/>
        </authorList>
    </citation>
    <scope>NUCLEOTIDE SEQUENCE [LARGE SCALE GENOMIC DNA]</scope>
    <source>
        <strain evidence="2 3">Costa Rica</strain>
    </source>
</reference>
<evidence type="ECO:0000313" key="2">
    <source>
        <dbReference type="EMBL" id="AAB39005.1"/>
    </source>
</evidence>
<protein>
    <submittedName>
        <fullName evidence="2">Membrane glycoprotein</fullName>
    </submittedName>
</protein>
<evidence type="ECO:0000313" key="3">
    <source>
        <dbReference type="Proteomes" id="UP000887620"/>
    </source>
</evidence>
<dbReference type="EMBL" id="L54073">
    <property type="protein sequence ID" value="AAB39005.1"/>
    <property type="molecule type" value="Genomic_RNA"/>
</dbReference>